<keyword evidence="3" id="KW-0238">DNA-binding</keyword>
<dbReference type="GO" id="GO:0003677">
    <property type="term" value="F:DNA binding"/>
    <property type="evidence" value="ECO:0007669"/>
    <property type="project" value="UniProtKB-KW"/>
</dbReference>
<feature type="domain" description="HTH lysR-type" evidence="5">
    <location>
        <begin position="3"/>
        <end position="60"/>
    </location>
</feature>
<sequence length="302" mass="32995">MNPDLNAALIFVNVVRAGSFSKAARSLGLSVSTVSDRVVGLERTLGVSLLTRTTRKLKLTDEGAAFFKESEVAIQTLVGAFEGATATRRQPTGTLRISAPADFPCSEVSAAVSEFRNKYPQVKVETHISNRYVDLITEGFDIAIRGGHLEDSSLRSKRLGVGSSVVVASSRYLQGASAIQHPRDLVAHPCIGFVLKEGNKGDMPWHLRSAGGEAVRLRPDFVVSSTSFSWILSLVRLGAGLALVPQPLLKEDFTRKRLVRVLPDWATEDAPVHLVYPPQRFSSPKVREMIPILERHLRGLFA</sequence>
<evidence type="ECO:0000256" key="4">
    <source>
        <dbReference type="ARBA" id="ARBA00023163"/>
    </source>
</evidence>
<keyword evidence="4" id="KW-0804">Transcription</keyword>
<dbReference type="SUPFAM" id="SSF46785">
    <property type="entry name" value="Winged helix' DNA-binding domain"/>
    <property type="match status" value="1"/>
</dbReference>
<accession>A0A1L9BGG4</accession>
<dbReference type="SUPFAM" id="SSF53850">
    <property type="entry name" value="Periplasmic binding protein-like II"/>
    <property type="match status" value="1"/>
</dbReference>
<dbReference type="Proteomes" id="UP000182229">
    <property type="component" value="Unassembled WGS sequence"/>
</dbReference>
<protein>
    <recommendedName>
        <fullName evidence="5">HTH lysR-type domain-containing protein</fullName>
    </recommendedName>
</protein>
<dbReference type="PROSITE" id="PS50931">
    <property type="entry name" value="HTH_LYSR"/>
    <property type="match status" value="1"/>
</dbReference>
<dbReference type="Pfam" id="PF03466">
    <property type="entry name" value="LysR_substrate"/>
    <property type="match status" value="1"/>
</dbReference>
<dbReference type="PANTHER" id="PTHR30537">
    <property type="entry name" value="HTH-TYPE TRANSCRIPTIONAL REGULATOR"/>
    <property type="match status" value="1"/>
</dbReference>
<comment type="caution">
    <text evidence="6">The sequence shown here is derived from an EMBL/GenBank/DDBJ whole genome shotgun (WGS) entry which is preliminary data.</text>
</comment>
<proteinExistence type="inferred from homology"/>
<organism evidence="6 7">
    <name type="scientific">Cystobacter ferrugineus</name>
    <dbReference type="NCBI Taxonomy" id="83449"/>
    <lineage>
        <taxon>Bacteria</taxon>
        <taxon>Pseudomonadati</taxon>
        <taxon>Myxococcota</taxon>
        <taxon>Myxococcia</taxon>
        <taxon>Myxococcales</taxon>
        <taxon>Cystobacterineae</taxon>
        <taxon>Archangiaceae</taxon>
        <taxon>Cystobacter</taxon>
    </lineage>
</organism>
<dbReference type="InterPro" id="IPR036390">
    <property type="entry name" value="WH_DNA-bd_sf"/>
</dbReference>
<dbReference type="InterPro" id="IPR000847">
    <property type="entry name" value="LysR_HTH_N"/>
</dbReference>
<dbReference type="InterPro" id="IPR058163">
    <property type="entry name" value="LysR-type_TF_proteobact-type"/>
</dbReference>
<keyword evidence="2" id="KW-0805">Transcription regulation</keyword>
<dbReference type="STRING" id="83449.BON30_10770"/>
<name>A0A1L9BGG4_9BACT</name>
<comment type="similarity">
    <text evidence="1">Belongs to the LysR transcriptional regulatory family.</text>
</comment>
<reference evidence="7" key="1">
    <citation type="submission" date="2016-11" db="EMBL/GenBank/DDBJ databases">
        <authorList>
            <person name="Shukria A."/>
            <person name="Stevens D.C."/>
        </authorList>
    </citation>
    <scope>NUCLEOTIDE SEQUENCE [LARGE SCALE GENOMIC DNA]</scope>
    <source>
        <strain evidence="7">Cbfe23</strain>
    </source>
</reference>
<dbReference type="Pfam" id="PF00126">
    <property type="entry name" value="HTH_1"/>
    <property type="match status" value="1"/>
</dbReference>
<keyword evidence="7" id="KW-1185">Reference proteome</keyword>
<reference evidence="6 7" key="2">
    <citation type="submission" date="2016-12" db="EMBL/GenBank/DDBJ databases">
        <title>Draft Genome Sequence of Cystobacter ferrugineus Strain Cbfe23.</title>
        <authorList>
            <person name="Akbar S."/>
            <person name="Dowd S.E."/>
            <person name="Stevens D.C."/>
        </authorList>
    </citation>
    <scope>NUCLEOTIDE SEQUENCE [LARGE SCALE GENOMIC DNA]</scope>
    <source>
        <strain evidence="6 7">Cbfe23</strain>
    </source>
</reference>
<dbReference type="GO" id="GO:0003700">
    <property type="term" value="F:DNA-binding transcription factor activity"/>
    <property type="evidence" value="ECO:0007669"/>
    <property type="project" value="InterPro"/>
</dbReference>
<evidence type="ECO:0000256" key="3">
    <source>
        <dbReference type="ARBA" id="ARBA00023125"/>
    </source>
</evidence>
<evidence type="ECO:0000259" key="5">
    <source>
        <dbReference type="PROSITE" id="PS50931"/>
    </source>
</evidence>
<gene>
    <name evidence="6" type="ORF">BON30_10770</name>
</gene>
<dbReference type="OrthoDB" id="9808620at2"/>
<dbReference type="Gene3D" id="3.40.190.290">
    <property type="match status" value="1"/>
</dbReference>
<dbReference type="FunFam" id="1.10.10.10:FF:000001">
    <property type="entry name" value="LysR family transcriptional regulator"/>
    <property type="match status" value="1"/>
</dbReference>
<dbReference type="EMBL" id="MPIN01000002">
    <property type="protein sequence ID" value="OJH41343.1"/>
    <property type="molecule type" value="Genomic_DNA"/>
</dbReference>
<dbReference type="AlphaFoldDB" id="A0A1L9BGG4"/>
<dbReference type="InterPro" id="IPR005119">
    <property type="entry name" value="LysR_subst-bd"/>
</dbReference>
<dbReference type="Gene3D" id="1.10.10.10">
    <property type="entry name" value="Winged helix-like DNA-binding domain superfamily/Winged helix DNA-binding domain"/>
    <property type="match status" value="1"/>
</dbReference>
<evidence type="ECO:0000313" key="7">
    <source>
        <dbReference type="Proteomes" id="UP000182229"/>
    </source>
</evidence>
<dbReference type="InterPro" id="IPR036388">
    <property type="entry name" value="WH-like_DNA-bd_sf"/>
</dbReference>
<evidence type="ECO:0000256" key="2">
    <source>
        <dbReference type="ARBA" id="ARBA00023015"/>
    </source>
</evidence>
<dbReference type="PANTHER" id="PTHR30537:SF5">
    <property type="entry name" value="HTH-TYPE TRANSCRIPTIONAL ACTIVATOR TTDR-RELATED"/>
    <property type="match status" value="1"/>
</dbReference>
<evidence type="ECO:0000256" key="1">
    <source>
        <dbReference type="ARBA" id="ARBA00009437"/>
    </source>
</evidence>
<dbReference type="RefSeq" id="WP_071897840.1">
    <property type="nucleotide sequence ID" value="NZ_MPIN01000002.1"/>
</dbReference>
<evidence type="ECO:0000313" key="6">
    <source>
        <dbReference type="EMBL" id="OJH41343.1"/>
    </source>
</evidence>
<dbReference type="CDD" id="cd08422">
    <property type="entry name" value="PBP2_CrgA_like"/>
    <property type="match status" value="1"/>
</dbReference>